<organism evidence="2 3">
    <name type="scientific">Prauserella salsuginis</name>
    <dbReference type="NCBI Taxonomy" id="387889"/>
    <lineage>
        <taxon>Bacteria</taxon>
        <taxon>Bacillati</taxon>
        <taxon>Actinomycetota</taxon>
        <taxon>Actinomycetes</taxon>
        <taxon>Pseudonocardiales</taxon>
        <taxon>Pseudonocardiaceae</taxon>
        <taxon>Prauserella</taxon>
        <taxon>Prauserella salsuginis group</taxon>
    </lineage>
</organism>
<keyword evidence="3" id="KW-1185">Reference proteome</keyword>
<gene>
    <name evidence="2" type="ORF">ACFWGY_16055</name>
</gene>
<dbReference type="PROSITE" id="PS51257">
    <property type="entry name" value="PROKAR_LIPOPROTEIN"/>
    <property type="match status" value="1"/>
</dbReference>
<reference evidence="2 3" key="1">
    <citation type="submission" date="2024-09" db="EMBL/GenBank/DDBJ databases">
        <title>The Natural Products Discovery Center: Release of the First 8490 Sequenced Strains for Exploring Actinobacteria Biosynthetic Diversity.</title>
        <authorList>
            <person name="Kalkreuter E."/>
            <person name="Kautsar S.A."/>
            <person name="Yang D."/>
            <person name="Bader C.D."/>
            <person name="Teijaro C.N."/>
            <person name="Fluegel L."/>
            <person name="Davis C.M."/>
            <person name="Simpson J.R."/>
            <person name="Lauterbach L."/>
            <person name="Steele A.D."/>
            <person name="Gui C."/>
            <person name="Meng S."/>
            <person name="Li G."/>
            <person name="Viehrig K."/>
            <person name="Ye F."/>
            <person name="Su P."/>
            <person name="Kiefer A.F."/>
            <person name="Nichols A."/>
            <person name="Cepeda A.J."/>
            <person name="Yan W."/>
            <person name="Fan B."/>
            <person name="Jiang Y."/>
            <person name="Adhikari A."/>
            <person name="Zheng C.-J."/>
            <person name="Schuster L."/>
            <person name="Cowan T.M."/>
            <person name="Smanski M.J."/>
            <person name="Chevrette M.G."/>
            <person name="De Carvalho L.P.S."/>
            <person name="Shen B."/>
        </authorList>
    </citation>
    <scope>NUCLEOTIDE SEQUENCE [LARGE SCALE GENOMIC DNA]</scope>
    <source>
        <strain evidence="2 3">NPDC060353</strain>
    </source>
</reference>
<accession>A0ABW6G6M9</accession>
<name>A0ABW6G6M9_9PSEU</name>
<keyword evidence="1" id="KW-0732">Signal</keyword>
<feature type="signal peptide" evidence="1">
    <location>
        <begin position="1"/>
        <end position="25"/>
    </location>
</feature>
<feature type="chain" id="PRO_5046283273" description="Small secreted protein" evidence="1">
    <location>
        <begin position="26"/>
        <end position="157"/>
    </location>
</feature>
<evidence type="ECO:0000313" key="2">
    <source>
        <dbReference type="EMBL" id="MFD6794853.1"/>
    </source>
</evidence>
<proteinExistence type="predicted"/>
<protein>
    <recommendedName>
        <fullName evidence="4">Small secreted protein</fullName>
    </recommendedName>
</protein>
<evidence type="ECO:0000256" key="1">
    <source>
        <dbReference type="SAM" id="SignalP"/>
    </source>
</evidence>
<sequence length="157" mass="15936">MRIRTLLVAVAGVLVVLASACSREAGPMPSGGGGEDPGPAALATKVRALTEDVCYRSPADIEPTACEKYVTQLGSIAGSARDVARGEHGREDHAGLTEAAKTLDQALSTYNSAQCGRSAGGSTDDEACTQTLQDIASALGDVQSEMQSLPEVSGQGG</sequence>
<dbReference type="RefSeq" id="WP_258938294.1">
    <property type="nucleotide sequence ID" value="NZ_JANBBF010000015.1"/>
</dbReference>
<comment type="caution">
    <text evidence="2">The sequence shown here is derived from an EMBL/GenBank/DDBJ whole genome shotgun (WGS) entry which is preliminary data.</text>
</comment>
<evidence type="ECO:0000313" key="3">
    <source>
        <dbReference type="Proteomes" id="UP001598673"/>
    </source>
</evidence>
<evidence type="ECO:0008006" key="4">
    <source>
        <dbReference type="Google" id="ProtNLM"/>
    </source>
</evidence>
<dbReference type="EMBL" id="JBHXCV010000009">
    <property type="protein sequence ID" value="MFD6794853.1"/>
    <property type="molecule type" value="Genomic_DNA"/>
</dbReference>
<dbReference type="Proteomes" id="UP001598673">
    <property type="component" value="Unassembled WGS sequence"/>
</dbReference>